<feature type="domain" description="Aminoglycoside phosphotransferase" evidence="1">
    <location>
        <begin position="38"/>
        <end position="251"/>
    </location>
</feature>
<evidence type="ECO:0000259" key="1">
    <source>
        <dbReference type="Pfam" id="PF01636"/>
    </source>
</evidence>
<dbReference type="AlphaFoldDB" id="A0AAU2JY76"/>
<dbReference type="SUPFAM" id="SSF56112">
    <property type="entry name" value="Protein kinase-like (PK-like)"/>
    <property type="match status" value="1"/>
</dbReference>
<protein>
    <submittedName>
        <fullName evidence="2">Phosphotransferase</fullName>
    </submittedName>
</protein>
<accession>A0AAU2JY76</accession>
<proteinExistence type="predicted"/>
<dbReference type="Gene3D" id="3.90.1200.10">
    <property type="match status" value="1"/>
</dbReference>
<dbReference type="InterPro" id="IPR011009">
    <property type="entry name" value="Kinase-like_dom_sf"/>
</dbReference>
<evidence type="ECO:0000313" key="2">
    <source>
        <dbReference type="EMBL" id="WTU77606.1"/>
    </source>
</evidence>
<dbReference type="InterPro" id="IPR002575">
    <property type="entry name" value="Aminoglycoside_PTrfase"/>
</dbReference>
<gene>
    <name evidence="2" type="ORF">OG327_32125</name>
</gene>
<dbReference type="EMBL" id="CP108264">
    <property type="protein sequence ID" value="WTU77606.1"/>
    <property type="molecule type" value="Genomic_DNA"/>
</dbReference>
<organism evidence="2">
    <name type="scientific">Streptomyces sp. NBC_00049</name>
    <dbReference type="NCBI Taxonomy" id="2903617"/>
    <lineage>
        <taxon>Bacteria</taxon>
        <taxon>Bacillati</taxon>
        <taxon>Actinomycetota</taxon>
        <taxon>Actinomycetes</taxon>
        <taxon>Kitasatosporales</taxon>
        <taxon>Streptomycetaceae</taxon>
        <taxon>Streptomyces</taxon>
    </lineage>
</organism>
<dbReference type="Pfam" id="PF01636">
    <property type="entry name" value="APH"/>
    <property type="match status" value="1"/>
</dbReference>
<sequence>MTASSTAPGGYTEADMRSILHQACEVVGLNAEGAEVLRGHTNAVLRLHHHPVVVKIARLGTPPEATERTVRFTRWLMDAGFPTAPLLECDQPVLVDGQHSVTFWVYLPQPADSVAAEQLAKPLQMLHTLGRPPFELPEHDNVRAIRRSLSVTTTLPVTDLDFLSSRADELEGALEEVAFEYPRGVIQGDPQHRNALHAGGSVLLCDWDTAAIGQPEWDLVTVEVHSRRFGYGKEHYDEFAASYGFDVTRWSGYETLRDLRELRMITTNARKARHTPGSIDEVERRVQGLRRAEAGLPWRIL</sequence>
<name>A0AAU2JY76_9ACTN</name>
<reference evidence="2" key="1">
    <citation type="submission" date="2022-10" db="EMBL/GenBank/DDBJ databases">
        <title>The complete genomes of actinobacterial strains from the NBC collection.</title>
        <authorList>
            <person name="Joergensen T.S."/>
            <person name="Alvarez Arevalo M."/>
            <person name="Sterndorff E.B."/>
            <person name="Faurdal D."/>
            <person name="Vuksanovic O."/>
            <person name="Mourched A.-S."/>
            <person name="Charusanti P."/>
            <person name="Shaw S."/>
            <person name="Blin K."/>
            <person name="Weber T."/>
        </authorList>
    </citation>
    <scope>NUCLEOTIDE SEQUENCE</scope>
    <source>
        <strain evidence="2">NBC_00049</strain>
    </source>
</reference>